<dbReference type="AlphaFoldDB" id="A0A2G5SNJ4"/>
<gene>
    <name evidence="2" type="primary">Cni-C43H6.4</name>
    <name evidence="2" type="synonym">Cnig_chr_X.g23055</name>
    <name evidence="2" type="ORF">B9Z55_023055</name>
</gene>
<dbReference type="OrthoDB" id="5877560at2759"/>
<keyword evidence="3" id="KW-1185">Reference proteome</keyword>
<dbReference type="Proteomes" id="UP000230233">
    <property type="component" value="Chromosome X"/>
</dbReference>
<dbReference type="EMBL" id="PDUG01000006">
    <property type="protein sequence ID" value="PIC16463.1"/>
    <property type="molecule type" value="Genomic_DNA"/>
</dbReference>
<dbReference type="PANTHER" id="PTHR48162:SF1">
    <property type="entry name" value="RIBOSOMAL L1 DOMAIN-CONTAINING PROTEIN CG13096"/>
    <property type="match status" value="1"/>
</dbReference>
<protein>
    <submittedName>
        <fullName evidence="2">Uncharacterized protein</fullName>
    </submittedName>
</protein>
<feature type="region of interest" description="Disordered" evidence="1">
    <location>
        <begin position="524"/>
        <end position="642"/>
    </location>
</feature>
<evidence type="ECO:0000256" key="1">
    <source>
        <dbReference type="SAM" id="MobiDB-lite"/>
    </source>
</evidence>
<feature type="compositionally biased region" description="Basic and acidic residues" evidence="1">
    <location>
        <begin position="677"/>
        <end position="688"/>
    </location>
</feature>
<feature type="compositionally biased region" description="Acidic residues" evidence="1">
    <location>
        <begin position="541"/>
        <end position="611"/>
    </location>
</feature>
<organism evidence="2 3">
    <name type="scientific">Caenorhabditis nigoni</name>
    <dbReference type="NCBI Taxonomy" id="1611254"/>
    <lineage>
        <taxon>Eukaryota</taxon>
        <taxon>Metazoa</taxon>
        <taxon>Ecdysozoa</taxon>
        <taxon>Nematoda</taxon>
        <taxon>Chromadorea</taxon>
        <taxon>Rhabditida</taxon>
        <taxon>Rhabditina</taxon>
        <taxon>Rhabditomorpha</taxon>
        <taxon>Rhabditoidea</taxon>
        <taxon>Rhabditidae</taxon>
        <taxon>Peloderinae</taxon>
        <taxon>Caenorhabditis</taxon>
    </lineage>
</organism>
<sequence length="777" mass="89926">MNDRERVQCLYNALVDDNYSRIVHLMHRIHEASGELHIHRQAIAAVMTFGTKSPNYASYLHKIGAFIPIDMYRQERVNILAHVPDWIRQQRNLHNKCVLTITSAITDTTPYLYSESKRTLGAMILPLAHSCVHNQLDPFITDRQRIDILRYLEKYVKPDWNDEQLRIVDSTFCTLAKRVQVHDFPEFMETVHASENYCYHALLASLTHLVDRNLLRAKDAMKFMIKKHHLEDREEIGLLGTALKATIEEEFLFALVKTMNVYNIDRLLHELIKTGTMDRSVIEIVAERHIKRLRAMMAQAPATHALIYLTRQCALTKYCAQEKNAVLQKAVEFGEQFVEFMDELQKRVLCKTLATLSFPKRECSVQGGDKLFVFLFSSLMDYVPNVPHYFVVDAAYYHSVLVCLDNLYNLDRRDRLRMTSIDANWKDKLKLTRYWHLVTSQNLKHVFDKAYERGEFLRARRFRRLQNAVCENGKLLVHFIGHLRDAHLPLIMPHLYEHDVIFAEELYTTAFNTLLQISFTQIPLPGTPVLRRDPPTTSAERDDDESDDNSSDENESADDDSENEEEEHQSDGDSDSADEDSENEEKENQSDGDSDNEDSEVEEDEAVEDGDVQNQADAAASDDDGEESNEDSGVDEQEVPPILDVNHAVVGRDEEIVVRLPRVIPRRAWQQINVPRQEFHDPEEDRVSPESANDENERTPSWRWLYARYKTNADVTEALDAARLRRWRRAFSHNDGSIARLNLVDGVLHIREVEVVVHVFLCSILGLTIRPEIYERN</sequence>
<proteinExistence type="predicted"/>
<dbReference type="PANTHER" id="PTHR48162">
    <property type="entry name" value="YALI0A06930P"/>
    <property type="match status" value="1"/>
</dbReference>
<feature type="region of interest" description="Disordered" evidence="1">
    <location>
        <begin position="675"/>
        <end position="696"/>
    </location>
</feature>
<comment type="caution">
    <text evidence="2">The sequence shown here is derived from an EMBL/GenBank/DDBJ whole genome shotgun (WGS) entry which is preliminary data.</text>
</comment>
<evidence type="ECO:0000313" key="2">
    <source>
        <dbReference type="EMBL" id="PIC16463.1"/>
    </source>
</evidence>
<name>A0A2G5SNJ4_9PELO</name>
<feature type="compositionally biased region" description="Acidic residues" evidence="1">
    <location>
        <begin position="620"/>
        <end position="638"/>
    </location>
</feature>
<reference evidence="3" key="1">
    <citation type="submission" date="2017-10" db="EMBL/GenBank/DDBJ databases">
        <title>Rapid genome shrinkage in a self-fertile nematode reveals novel sperm competition proteins.</title>
        <authorList>
            <person name="Yin D."/>
            <person name="Schwarz E.M."/>
            <person name="Thomas C.G."/>
            <person name="Felde R.L."/>
            <person name="Korf I.F."/>
            <person name="Cutter A.D."/>
            <person name="Schartner C.M."/>
            <person name="Ralston E.J."/>
            <person name="Meyer B.J."/>
            <person name="Haag E.S."/>
        </authorList>
    </citation>
    <scope>NUCLEOTIDE SEQUENCE [LARGE SCALE GENOMIC DNA]</scope>
    <source>
        <strain evidence="3">JU1422</strain>
    </source>
</reference>
<dbReference type="STRING" id="1611254.A0A2G5SNJ4"/>
<evidence type="ECO:0000313" key="3">
    <source>
        <dbReference type="Proteomes" id="UP000230233"/>
    </source>
</evidence>
<accession>A0A2G5SNJ4</accession>
<dbReference type="InterPro" id="IPR053110">
    <property type="entry name" value="Ribosomal_L1-TF"/>
</dbReference>